<protein>
    <recommendedName>
        <fullName evidence="1">Deoxyribonuclease NucA/NucB domain-containing protein</fullName>
    </recommendedName>
</protein>
<reference evidence="2" key="1">
    <citation type="submission" date="2020-11" db="EMBL/GenBank/DDBJ databases">
        <title>Whole-genome analyses of Nonomuraea sp. K274.</title>
        <authorList>
            <person name="Veyisoglu A."/>
        </authorList>
    </citation>
    <scope>NUCLEOTIDE SEQUENCE</scope>
    <source>
        <strain evidence="2">K274</strain>
    </source>
</reference>
<gene>
    <name evidence="2" type="ORF">ITP53_11100</name>
</gene>
<sequence>MIPGNYLEYIVNGDEGKGAPLHRIWDENQDGTPNPLYSANVSAKDRACALLHRPTGYQCDEYPFASSYEGAGRNASGTLTANVSYKYVPQPHNGSAGTSLRWFWQKYRLLEKDPF</sequence>
<dbReference type="InterPro" id="IPR029476">
    <property type="entry name" value="DNase_NucA_NucB"/>
</dbReference>
<feature type="domain" description="Deoxyribonuclease NucA/NucB" evidence="1">
    <location>
        <begin position="51"/>
        <end position="114"/>
    </location>
</feature>
<dbReference type="RefSeq" id="WP_195895260.1">
    <property type="nucleotide sequence ID" value="NZ_JADOGI010000025.1"/>
</dbReference>
<evidence type="ECO:0000313" key="2">
    <source>
        <dbReference type="EMBL" id="MBF8186284.1"/>
    </source>
</evidence>
<accession>A0A931AA39</accession>
<dbReference type="EMBL" id="JADOGI010000025">
    <property type="protein sequence ID" value="MBF8186284.1"/>
    <property type="molecule type" value="Genomic_DNA"/>
</dbReference>
<proteinExistence type="predicted"/>
<evidence type="ECO:0000313" key="3">
    <source>
        <dbReference type="Proteomes" id="UP000605361"/>
    </source>
</evidence>
<organism evidence="2 3">
    <name type="scientific">Nonomuraea cypriaca</name>
    <dbReference type="NCBI Taxonomy" id="1187855"/>
    <lineage>
        <taxon>Bacteria</taxon>
        <taxon>Bacillati</taxon>
        <taxon>Actinomycetota</taxon>
        <taxon>Actinomycetes</taxon>
        <taxon>Streptosporangiales</taxon>
        <taxon>Streptosporangiaceae</taxon>
        <taxon>Nonomuraea</taxon>
    </lineage>
</organism>
<comment type="caution">
    <text evidence="2">The sequence shown here is derived from an EMBL/GenBank/DDBJ whole genome shotgun (WGS) entry which is preliminary data.</text>
</comment>
<dbReference type="Pfam" id="PF14040">
    <property type="entry name" value="DNase_NucA_NucB"/>
    <property type="match status" value="1"/>
</dbReference>
<dbReference type="Proteomes" id="UP000605361">
    <property type="component" value="Unassembled WGS sequence"/>
</dbReference>
<evidence type="ECO:0000259" key="1">
    <source>
        <dbReference type="Pfam" id="PF14040"/>
    </source>
</evidence>
<name>A0A931AA39_9ACTN</name>
<keyword evidence="3" id="KW-1185">Reference proteome</keyword>
<dbReference type="AlphaFoldDB" id="A0A931AA39"/>